<feature type="chain" id="PRO_5046024706" description="DUF2092 domain-containing protein" evidence="2">
    <location>
        <begin position="20"/>
        <end position="242"/>
    </location>
</feature>
<comment type="caution">
    <text evidence="3">The sequence shown here is derived from an EMBL/GenBank/DDBJ whole genome shotgun (WGS) entry which is preliminary data.</text>
</comment>
<dbReference type="RefSeq" id="WP_338229049.1">
    <property type="nucleotide sequence ID" value="NZ_BTPE01000008.1"/>
</dbReference>
<protein>
    <recommendedName>
        <fullName evidence="5">DUF2092 domain-containing protein</fullName>
    </recommendedName>
</protein>
<gene>
    <name evidence="3" type="ORF">Ataiwa_24940</name>
</gene>
<evidence type="ECO:0000313" key="3">
    <source>
        <dbReference type="EMBL" id="GMQ34222.1"/>
    </source>
</evidence>
<dbReference type="SUPFAM" id="SSF89392">
    <property type="entry name" value="Prokaryotic lipoproteins and lipoprotein localization factors"/>
    <property type="match status" value="1"/>
</dbReference>
<reference evidence="3 4" key="1">
    <citation type="submission" date="2023-08" db="EMBL/GenBank/DDBJ databases">
        <title>Draft genome sequence of Algoriphagus taiwanensis.</title>
        <authorList>
            <person name="Takatani N."/>
            <person name="Hosokawa M."/>
            <person name="Sawabe T."/>
        </authorList>
    </citation>
    <scope>NUCLEOTIDE SEQUENCE [LARGE SCALE GENOMIC DNA]</scope>
    <source>
        <strain evidence="3 4">JCM 19755</strain>
    </source>
</reference>
<evidence type="ECO:0008006" key="5">
    <source>
        <dbReference type="Google" id="ProtNLM"/>
    </source>
</evidence>
<feature type="signal peptide" evidence="2">
    <location>
        <begin position="1"/>
        <end position="19"/>
    </location>
</feature>
<dbReference type="Proteomes" id="UP001307705">
    <property type="component" value="Unassembled WGS sequence"/>
</dbReference>
<name>A0ABQ6Q5D8_9BACT</name>
<dbReference type="InterPro" id="IPR029046">
    <property type="entry name" value="LolA/LolB/LppX"/>
</dbReference>
<evidence type="ECO:0000256" key="1">
    <source>
        <dbReference type="ARBA" id="ARBA00022729"/>
    </source>
</evidence>
<proteinExistence type="predicted"/>
<accession>A0ABQ6Q5D8</accession>
<dbReference type="Gene3D" id="2.50.20.10">
    <property type="entry name" value="Lipoprotein localisation LolA/LolB/LppX"/>
    <property type="match status" value="1"/>
</dbReference>
<organism evidence="3 4">
    <name type="scientific">Algoriphagus taiwanensis</name>
    <dbReference type="NCBI Taxonomy" id="1445656"/>
    <lineage>
        <taxon>Bacteria</taxon>
        <taxon>Pseudomonadati</taxon>
        <taxon>Bacteroidota</taxon>
        <taxon>Cytophagia</taxon>
        <taxon>Cytophagales</taxon>
        <taxon>Cyclobacteriaceae</taxon>
        <taxon>Algoriphagus</taxon>
    </lineage>
</organism>
<keyword evidence="4" id="KW-1185">Reference proteome</keyword>
<evidence type="ECO:0000256" key="2">
    <source>
        <dbReference type="SAM" id="SignalP"/>
    </source>
</evidence>
<dbReference type="EMBL" id="BTPE01000008">
    <property type="protein sequence ID" value="GMQ34222.1"/>
    <property type="molecule type" value="Genomic_DNA"/>
</dbReference>
<sequence length="242" mass="27684">MKKQLLVIFGILISFGVKAQEGYHDSTALAIMDKVGEYFGELNSLKFTTQTAEDVAFSDNFFIKEFKTGEFVLQGPNKLAGKIHKHGKDHFYFYNGSQIVYYSLDGNFYAAADAPDKTLDMLEWLYTDFGVELVVADFLYPNFSQNMIDSMDYLEYLGQAELDGNKAFHIGGTNSEMTFQLWVSQDLEIKPMKAVITYFGEPYSRQLEVSFGDWEVNQTYPNSIFEFLPPPSSKQIIWTKKN</sequence>
<dbReference type="InterPro" id="IPR019207">
    <property type="entry name" value="DUF2092"/>
</dbReference>
<evidence type="ECO:0000313" key="4">
    <source>
        <dbReference type="Proteomes" id="UP001307705"/>
    </source>
</evidence>
<keyword evidence="1 2" id="KW-0732">Signal</keyword>
<dbReference type="Pfam" id="PF09865">
    <property type="entry name" value="DUF2092"/>
    <property type="match status" value="1"/>
</dbReference>